<dbReference type="InterPro" id="IPR010359">
    <property type="entry name" value="IrrE_HExxH"/>
</dbReference>
<organism evidence="2 3">
    <name type="scientific">Solidesulfovibrio magneticus str. Maddingley MBC34</name>
    <dbReference type="NCBI Taxonomy" id="1206767"/>
    <lineage>
        <taxon>Bacteria</taxon>
        <taxon>Pseudomonadati</taxon>
        <taxon>Thermodesulfobacteriota</taxon>
        <taxon>Desulfovibrionia</taxon>
        <taxon>Desulfovibrionales</taxon>
        <taxon>Desulfovibrionaceae</taxon>
        <taxon>Solidesulfovibrio</taxon>
    </lineage>
</organism>
<reference evidence="2 3" key="1">
    <citation type="submission" date="2012-07" db="EMBL/GenBank/DDBJ databases">
        <title>Draft genome sequence of Desulfovibrio magneticus str. Maddingley MBC34 obtained from a metagenomic sequence of a methanogenic enrichment isolated from coal-seam formation water in Victoria, Australia.</title>
        <authorList>
            <person name="Greenfield P."/>
            <person name="Hendry P."/>
            <person name="Li D."/>
            <person name="Rosewarne C.P."/>
            <person name="Tran-Dinh N."/>
            <person name="Elbourne L.D.H."/>
            <person name="Paulsen I.T."/>
            <person name="Midgley D.J."/>
        </authorList>
    </citation>
    <scope>NUCLEOTIDE SEQUENCE [LARGE SCALE GENOMIC DNA]</scope>
    <source>
        <strain evidence="3">Maddingley MBC34</strain>
    </source>
</reference>
<sequence length="279" mass="31436">MNISELSREAAREALRLRARAKIALDQSFCVIDLAASLGIEVMFVNLTSFEGAYIKSSQKVLLSAHRPDGRTRFTCGHELGHHAFNHGDHFDELVEKVGTEDARNGELICDLFSAFLIMPSSLVKHGFHIRKIIPPSLTPLDILRVSSWLGVGYETLVKHLHLGIRIISKDVHDSLLKAKLTKTKEELLGTKTPNDVFYIDEFWKGRPVDMSIGDYIVSKDNIKCDCNNLQVTKHKDHFVAKALKTGIIHFQSNGTGYLGRIKRSEYTGRALFRHLDED</sequence>
<evidence type="ECO:0000313" key="3">
    <source>
        <dbReference type="Proteomes" id="UP000006272"/>
    </source>
</evidence>
<accession>K6GWC1</accession>
<dbReference type="AlphaFoldDB" id="K6GWC1"/>
<dbReference type="Proteomes" id="UP000006272">
    <property type="component" value="Unassembled WGS sequence"/>
</dbReference>
<feature type="domain" description="IrrE N-terminal-like" evidence="1">
    <location>
        <begin position="37"/>
        <end position="124"/>
    </location>
</feature>
<dbReference type="Pfam" id="PF06114">
    <property type="entry name" value="Peptidase_M78"/>
    <property type="match status" value="1"/>
</dbReference>
<dbReference type="Gene3D" id="1.10.10.2910">
    <property type="match status" value="1"/>
</dbReference>
<name>K6GWC1_9BACT</name>
<proteinExistence type="predicted"/>
<evidence type="ECO:0000259" key="1">
    <source>
        <dbReference type="Pfam" id="PF06114"/>
    </source>
</evidence>
<dbReference type="EMBL" id="ALAO01000012">
    <property type="protein sequence ID" value="EKO41241.1"/>
    <property type="molecule type" value="Genomic_DNA"/>
</dbReference>
<protein>
    <submittedName>
        <fullName evidence="2">Putative Zn peptidase</fullName>
    </submittedName>
</protein>
<gene>
    <name evidence="2" type="ORF">B193_0019</name>
</gene>
<evidence type="ECO:0000313" key="2">
    <source>
        <dbReference type="EMBL" id="EKO41241.1"/>
    </source>
</evidence>
<comment type="caution">
    <text evidence="2">The sequence shown here is derived from an EMBL/GenBank/DDBJ whole genome shotgun (WGS) entry which is preliminary data.</text>
</comment>